<keyword evidence="13" id="KW-0511">Multifunctional enzyme</keyword>
<evidence type="ECO:0000256" key="10">
    <source>
        <dbReference type="ARBA" id="ARBA00022844"/>
    </source>
</evidence>
<evidence type="ECO:0000256" key="20">
    <source>
        <dbReference type="ARBA" id="ARBA00048548"/>
    </source>
</evidence>
<feature type="domain" description="RdRp catalytic" evidence="21">
    <location>
        <begin position="586"/>
        <end position="765"/>
    </location>
</feature>
<evidence type="ECO:0000256" key="7">
    <source>
        <dbReference type="ARBA" id="ARBA00022695"/>
    </source>
</evidence>
<name>A0AA51BSD8_9MONO</name>
<organism evidence="22">
    <name type="scientific">Rhizoctonia cerealis phyllomonavirus</name>
    <dbReference type="NCBI Taxonomy" id="3068671"/>
    <lineage>
        <taxon>Viruses</taxon>
        <taxon>Riboviria</taxon>
        <taxon>Orthornavirae</taxon>
        <taxon>Negarnaviricota</taxon>
        <taxon>Haploviricotina</taxon>
        <taxon>Monjiviricetes</taxon>
        <taxon>Mononegavirales</taxon>
        <taxon>Mymonaviridae</taxon>
        <taxon>Phyllomonavirus</taxon>
    </lineage>
</organism>
<evidence type="ECO:0000256" key="6">
    <source>
        <dbReference type="ARBA" id="ARBA00022691"/>
    </source>
</evidence>
<evidence type="ECO:0000256" key="3">
    <source>
        <dbReference type="ARBA" id="ARBA00022484"/>
    </source>
</evidence>
<evidence type="ECO:0000256" key="13">
    <source>
        <dbReference type="ARBA" id="ARBA00023268"/>
    </source>
</evidence>
<keyword evidence="8" id="KW-0547">Nucleotide-binding</keyword>
<evidence type="ECO:0000256" key="2">
    <source>
        <dbReference type="ARBA" id="ARBA00012494"/>
    </source>
</evidence>
<keyword evidence="3 22" id="KW-0696">RNA-directed RNA polymerase</keyword>
<evidence type="ECO:0000256" key="15">
    <source>
        <dbReference type="ARBA" id="ARBA00024499"/>
    </source>
</evidence>
<dbReference type="PROSITE" id="PS50526">
    <property type="entry name" value="RDRP_SSRNA_NEG_NONSEG"/>
    <property type="match status" value="1"/>
</dbReference>
<evidence type="ECO:0000256" key="1">
    <source>
        <dbReference type="ARBA" id="ARBA00004328"/>
    </source>
</evidence>
<evidence type="ECO:0000256" key="19">
    <source>
        <dbReference type="ARBA" id="ARBA00047370"/>
    </source>
</evidence>
<evidence type="ECO:0000256" key="16">
    <source>
        <dbReference type="ARBA" id="ARBA00030436"/>
    </source>
</evidence>
<keyword evidence="4" id="KW-0507">mRNA processing</keyword>
<comment type="catalytic activity">
    <reaction evidence="20">
        <text>GTP + H2O = GDP + phosphate + H(+)</text>
        <dbReference type="Rhea" id="RHEA:19669"/>
        <dbReference type="ChEBI" id="CHEBI:15377"/>
        <dbReference type="ChEBI" id="CHEBI:15378"/>
        <dbReference type="ChEBI" id="CHEBI:37565"/>
        <dbReference type="ChEBI" id="CHEBI:43474"/>
        <dbReference type="ChEBI" id="CHEBI:58189"/>
    </reaction>
</comment>
<evidence type="ECO:0000256" key="4">
    <source>
        <dbReference type="ARBA" id="ARBA00022664"/>
    </source>
</evidence>
<dbReference type="GO" id="GO:0005524">
    <property type="term" value="F:ATP binding"/>
    <property type="evidence" value="ECO:0007669"/>
    <property type="project" value="UniProtKB-KW"/>
</dbReference>
<evidence type="ECO:0000256" key="17">
    <source>
        <dbReference type="ARBA" id="ARBA00031012"/>
    </source>
</evidence>
<dbReference type="InterPro" id="IPR026890">
    <property type="entry name" value="Mononeg_mRNAcap"/>
</dbReference>
<reference evidence="22" key="1">
    <citation type="journal article" date="2023" name="Microbiol. Spectr.">
        <title>Extreme Diversity of Mycoviruses Present in Single Strains of Rhizoctonia cerealis, the Pathogen of Wheat Sharp Eyespot.</title>
        <authorList>
            <person name="Li W."/>
            <person name="Sun H."/>
            <person name="Cao S."/>
            <person name="Zhang A."/>
            <person name="Zhang H."/>
            <person name="Shu Y."/>
            <person name="Chen H."/>
        </authorList>
    </citation>
    <scope>NUCLEOTIDE SEQUENCE</scope>
    <source>
        <strain evidence="22">RcPhV-10125-1</strain>
    </source>
</reference>
<comment type="catalytic activity">
    <reaction evidence="15">
        <text>a 5'-end (5'-triphosphoguanosine)-(2'-O-methyladenylyl)-adenylyl-cytidylyl-adenosine in mRNA + S-adenosyl-L-methionine = a 5'-end (N(7)-methyl 5'-triphosphoguanosine)-(2'-O-methyladenylyl)-adenylyl-cytidylyl-adenosine in mRNA + S-adenosyl-L-homocysteine</text>
        <dbReference type="Rhea" id="RHEA:65440"/>
        <dbReference type="Rhea" id="RHEA-COMP:16798"/>
        <dbReference type="Rhea" id="RHEA-COMP:16801"/>
        <dbReference type="ChEBI" id="CHEBI:57856"/>
        <dbReference type="ChEBI" id="CHEBI:59789"/>
        <dbReference type="ChEBI" id="CHEBI:156482"/>
        <dbReference type="ChEBI" id="CHEBI:156483"/>
    </reaction>
</comment>
<keyword evidence="9" id="KW-0067">ATP-binding</keyword>
<evidence type="ECO:0000256" key="18">
    <source>
        <dbReference type="ARBA" id="ARBA00047332"/>
    </source>
</evidence>
<keyword evidence="6" id="KW-0949">S-adenosyl-L-methionine</keyword>
<accession>A0AA51BSD8</accession>
<comment type="subcellular location">
    <subcellularLocation>
        <location evidence="1">Virion</location>
    </subcellularLocation>
</comment>
<protein>
    <recommendedName>
        <fullName evidence="2">RNA-directed RNA polymerase</fullName>
        <ecNumber evidence="2">2.7.7.48</ecNumber>
    </recommendedName>
    <alternativeName>
        <fullName evidence="17">Replicase</fullName>
    </alternativeName>
    <alternativeName>
        <fullName evidence="16">Transcriptase</fullName>
    </alternativeName>
</protein>
<proteinExistence type="predicted"/>
<comment type="catalytic activity">
    <reaction evidence="18">
        <text>a 5'-end (5'-triphosphoguanosine)-adenylyl-adenylyl-cytidylyl-adenosine in mRNA + S-adenosyl-L-methionine = a 5'-end (5'-triphosphoguanosine)-(2'-O-methyladenylyl)-adenylyl-cytidylyl-adenosine in mRNA + S-adenosyl-L-homocysteine + H(+)</text>
        <dbReference type="Rhea" id="RHEA:65380"/>
        <dbReference type="Rhea" id="RHEA-COMP:16797"/>
        <dbReference type="Rhea" id="RHEA-COMP:16801"/>
        <dbReference type="ChEBI" id="CHEBI:15378"/>
        <dbReference type="ChEBI" id="CHEBI:57856"/>
        <dbReference type="ChEBI" id="CHEBI:59789"/>
        <dbReference type="ChEBI" id="CHEBI:156482"/>
        <dbReference type="ChEBI" id="CHEBI:156484"/>
    </reaction>
</comment>
<keyword evidence="12" id="KW-0506">mRNA capping</keyword>
<sequence>MELESFSTEADVLLYMAGEDLSLPDDAARQGRVTKFPHVLKNPLTRTELLKLQMALENLPEHPEIRSRANLTSERRFSDAIVRSGFATGCTRSIATDADVIALIRDARRYGRARPQDIPIRESRRVYSAVRGALASRQSDPGPSFTSLSSRTLEAAGGALLHRDAYDKVRRGELPTATPWHIYGSGRMSHIITPWGAGHKVGTRFVYYTLTFVLAVIEPMENLLNAHLGYDVLQQSRRFRVLTHEYMDRVVEWQYSCVERYGGQGHAIAKATEAIFKTVASRLSGGDIPGTQSGFDKMAAKYEAKEAALGATEETLLTPKLVTLALLLETPEEAVEMSGLMRMFGYPIVDPLVSAAKSRRLGSAPDRSKPEAIVRAVQLFSHLVLKNYIAKHGRWPPITFRASDPSTPDAPPRNTRLKQLHDSGILNIIDRSYPLEDWDEAEIHDIGEFDYHTDYLELLADKATFCGLELRPAHYAGRLPDPLHRRLISRILGHTTIDMKEELWKFATDQLSPDVFGCDLVPKELEHKAEARMYTIIDETVRRCLSTVQENVKSGIFPYVPYTSMAMNAAQLSKELHASTRNTGRRLWKLEIDLSSWNIRFLRLLCELMGSKMDKMMGVIGLFGQSHRFFQRSEFCVTTRDARIPQLEDPTLRGDRAHDNDAMWGNDASGKEGIEQRFWTVLTEVMMYLALWDEPYSFKLLGQGDNQTMVVDFGIMDDAELARESERISAKIEATCLSLNHDAKPEEFLGSMSMLTYSKTTMIDGRQIPLELKFAMKMGHSVDELDPSVEDAVGTIFSAGLAVAKNARNPLDAWVLSCVHAEWFLWRAARGQTEFPRALTTLLGSLVRGPGLALALTVPSVIGGFPIVPWTNYLTTGDPDPLSAALAMVSSMSGFLPVMRGVAGFLMADASYVEQVDLRSLIENPTGIPLASAPGGISLLRDAATEYLTSVRNNAISELATEAMQATDQLTSDLVSMRPLFPMMVRDLMDISSVGRAQKVVGKFKASATVSSIVSSAGIGDQMVVRGWQRFASTIARITSMVEYSRRAPRPFPHPYAYDNAEHLRLRWGLGEGGIQGVSTMQALDYPVSTLIGPGVVGVVSASYDLDQTGPHRPYMGSRTRERRAEREYEVVREPGTADLGKLILSLTAGQVSPSVRDMYQRIVASRTGLSLEQLAAVFPSTIGGTPGHRYDAMRDNSSMAPVGNPAPLGWLSLNTDHIPGVSASAEDWPLPLQMFMSWTCAYASINMRQGVRDRRVIRIGVSVDGMVPLPDPRRDMPPPTTTLRRLVGNPLVDVPDVTVRAISERIHGSCERLNTRSRESQAAVLSGIVAARLIRSGGGDMVAELGIEPTGASIEPDAAACVAMGGMVIFAACARACALAGVWHAMGIIATEENRHHIDAVLDNLSYSAAGIAHGCLRHPGVDKSDLVAMSTWVVGVGEGGDRVTFDVLRRNIRWHAGNIVRTPGHIRTAYRDTWIPDRSRGLPIAFGARYQLCILCWGWMVGSGARITGMAKRFIRDSMRQVRESRLHSRAASALAIPLAEQVSSAFSRLIHDADLSVHLDLLSLSGVIMAGVPTSDYDETTAWRSLRVFDQAPLPQAHAARLVLDDGDLSAAEYHLDMDDIINIPGLDPDVETRSMEEVIEDRFARTAGRRTTVAQSWAGIITQVDSPALVVGTGAGGVQALLASLHGSSEGLDLATTLPHSAAADPTYVPPECQGVTGARYSPAVWETSGNWFDAAASTVALSQRQWRSVIIDIEAGATRFGLEVLAPLCEARYTGRVHVRLILTRSEVESSASALAASPGVSGLRVVACQRSPPTEIARPVVLSFRCRGLSRIPDRGPRVIVSRWGDRRLPSDAADPRTRFRRSVQALTGGLIHADTPEELSARLDARADEARRSRATTTHGTLLSSCKIHYAMSIISALADVPEDRRHTPAALAREYVAICVRPRAPGNYGLVTVRPDDPHVNYLLYKILPRVVASSPV</sequence>
<dbReference type="Pfam" id="PF00946">
    <property type="entry name" value="Mononeg_RNA_pol"/>
    <property type="match status" value="1"/>
</dbReference>
<dbReference type="GO" id="GO:0044423">
    <property type="term" value="C:virion component"/>
    <property type="evidence" value="ECO:0007669"/>
    <property type="project" value="UniProtKB-KW"/>
</dbReference>
<evidence type="ECO:0000256" key="8">
    <source>
        <dbReference type="ARBA" id="ARBA00022741"/>
    </source>
</evidence>
<comment type="catalytic activity">
    <reaction evidence="19">
        <text>a 5'-end (5'-triphosphoguanosine)-adenylyl-adenylyl-cytidylyl-adenosine in mRNA + 2 S-adenosyl-L-methionine = a 5'-end (N(7)-methyl 5'-triphosphoguanosine)-(2'-O-methyladenylyl)-adenylyl-cytidylyl-adenosine in mRNA + 2 S-adenosyl-L-homocysteine + H(+)</text>
        <dbReference type="Rhea" id="RHEA:65376"/>
        <dbReference type="Rhea" id="RHEA-COMP:16797"/>
        <dbReference type="Rhea" id="RHEA-COMP:16798"/>
        <dbReference type="ChEBI" id="CHEBI:15378"/>
        <dbReference type="ChEBI" id="CHEBI:57856"/>
        <dbReference type="ChEBI" id="CHEBI:59789"/>
        <dbReference type="ChEBI" id="CHEBI:156483"/>
        <dbReference type="ChEBI" id="CHEBI:156484"/>
        <dbReference type="EC" id="2.1.1.375"/>
    </reaction>
</comment>
<dbReference type="GO" id="GO:0003968">
    <property type="term" value="F:RNA-directed RNA polymerase activity"/>
    <property type="evidence" value="ECO:0007669"/>
    <property type="project" value="UniProtKB-KW"/>
</dbReference>
<keyword evidence="10" id="KW-0946">Virion</keyword>
<evidence type="ECO:0000256" key="11">
    <source>
        <dbReference type="ARBA" id="ARBA00022953"/>
    </source>
</evidence>
<dbReference type="EC" id="2.7.7.48" evidence="2"/>
<keyword evidence="7" id="KW-0548">Nucleotidyltransferase</keyword>
<dbReference type="EMBL" id="OQ999768">
    <property type="protein sequence ID" value="WMI40138.1"/>
    <property type="molecule type" value="Viral_cRNA"/>
</dbReference>
<evidence type="ECO:0000256" key="14">
    <source>
        <dbReference type="ARBA" id="ARBA00024494"/>
    </source>
</evidence>
<reference evidence="22" key="2">
    <citation type="submission" date="2023-05" db="EMBL/GenBank/DDBJ databases">
        <authorList>
            <person name="Li W."/>
        </authorList>
    </citation>
    <scope>NUCLEOTIDE SEQUENCE</scope>
    <source>
        <strain evidence="22">RcPhV-10125-1</strain>
    </source>
</reference>
<evidence type="ECO:0000256" key="5">
    <source>
        <dbReference type="ARBA" id="ARBA00022679"/>
    </source>
</evidence>
<keyword evidence="5" id="KW-0808">Transferase</keyword>
<evidence type="ECO:0000256" key="12">
    <source>
        <dbReference type="ARBA" id="ARBA00023042"/>
    </source>
</evidence>
<evidence type="ECO:0000256" key="9">
    <source>
        <dbReference type="ARBA" id="ARBA00022840"/>
    </source>
</evidence>
<comment type="catalytic activity">
    <reaction evidence="14">
        <text>a 5'-end triphospho-adenylyl-adenylyl-cytidylyl-adenosine in mRNA + GDP + H(+) = a 5'-end (5'-triphosphoguanosine)-adenylyl-adenylyl-cytidylyl-adenosine in mRNA + diphosphate</text>
        <dbReference type="Rhea" id="RHEA:65436"/>
        <dbReference type="Rhea" id="RHEA-COMP:16797"/>
        <dbReference type="Rhea" id="RHEA-COMP:16799"/>
        <dbReference type="ChEBI" id="CHEBI:15378"/>
        <dbReference type="ChEBI" id="CHEBI:33019"/>
        <dbReference type="ChEBI" id="CHEBI:58189"/>
        <dbReference type="ChEBI" id="CHEBI:156484"/>
        <dbReference type="ChEBI" id="CHEBI:156503"/>
        <dbReference type="EC" id="2.7.7.88"/>
    </reaction>
</comment>
<evidence type="ECO:0000259" key="21">
    <source>
        <dbReference type="PROSITE" id="PS50526"/>
    </source>
</evidence>
<dbReference type="GO" id="GO:0004482">
    <property type="term" value="F:mRNA 5'-cap (guanine-N7-)-methyltransferase activity"/>
    <property type="evidence" value="ECO:0007669"/>
    <property type="project" value="InterPro"/>
</dbReference>
<dbReference type="InterPro" id="IPR014023">
    <property type="entry name" value="Mononeg_RNA_pol_cat"/>
</dbReference>
<evidence type="ECO:0000313" key="22">
    <source>
        <dbReference type="EMBL" id="WMI40138.1"/>
    </source>
</evidence>
<dbReference type="Pfam" id="PF14318">
    <property type="entry name" value="Mononeg_mRNAcap"/>
    <property type="match status" value="1"/>
</dbReference>
<keyword evidence="11" id="KW-0693">Viral RNA replication</keyword>